<protein>
    <submittedName>
        <fullName evidence="7">ABC transporter ATP-binding protein</fullName>
    </submittedName>
</protein>
<gene>
    <name evidence="7" type="ORF">DN412_24990</name>
</gene>
<dbReference type="InterPro" id="IPR003439">
    <property type="entry name" value="ABC_transporter-like_ATP-bd"/>
</dbReference>
<dbReference type="GO" id="GO:0016887">
    <property type="term" value="F:ATP hydrolysis activity"/>
    <property type="evidence" value="ECO:0007669"/>
    <property type="project" value="InterPro"/>
</dbReference>
<dbReference type="PANTHER" id="PTHR42711">
    <property type="entry name" value="ABC TRANSPORTER ATP-BINDING PROTEIN"/>
    <property type="match status" value="1"/>
</dbReference>
<evidence type="ECO:0000313" key="7">
    <source>
        <dbReference type="EMBL" id="RDK07587.1"/>
    </source>
</evidence>
<dbReference type="Gene3D" id="3.40.50.300">
    <property type="entry name" value="P-loop containing nucleotide triphosphate hydrolases"/>
    <property type="match status" value="1"/>
</dbReference>
<feature type="domain" description="ABC transporter" evidence="6">
    <location>
        <begin position="36"/>
        <end position="259"/>
    </location>
</feature>
<keyword evidence="3" id="KW-0997">Cell inner membrane</keyword>
<evidence type="ECO:0000256" key="3">
    <source>
        <dbReference type="ARBA" id="ARBA00022519"/>
    </source>
</evidence>
<evidence type="ECO:0000313" key="8">
    <source>
        <dbReference type="Proteomes" id="UP000255165"/>
    </source>
</evidence>
<evidence type="ECO:0000256" key="4">
    <source>
        <dbReference type="ARBA" id="ARBA00022741"/>
    </source>
</evidence>
<keyword evidence="8" id="KW-1185">Reference proteome</keyword>
<dbReference type="SMART" id="SM00382">
    <property type="entry name" value="AAA"/>
    <property type="match status" value="1"/>
</dbReference>
<keyword evidence="3" id="KW-0472">Membrane</keyword>
<dbReference type="InterPro" id="IPR050763">
    <property type="entry name" value="ABC_transporter_ATP-binding"/>
</dbReference>
<proteinExistence type="predicted"/>
<comment type="caution">
    <text evidence="7">The sequence shown here is derived from an EMBL/GenBank/DDBJ whole genome shotgun (WGS) entry which is preliminary data.</text>
</comment>
<keyword evidence="2" id="KW-1003">Cell membrane</keyword>
<name>A0A370NPQ0_9BURK</name>
<dbReference type="GO" id="GO:0005524">
    <property type="term" value="F:ATP binding"/>
    <property type="evidence" value="ECO:0007669"/>
    <property type="project" value="UniProtKB-KW"/>
</dbReference>
<evidence type="ECO:0000256" key="2">
    <source>
        <dbReference type="ARBA" id="ARBA00022475"/>
    </source>
</evidence>
<evidence type="ECO:0000259" key="6">
    <source>
        <dbReference type="PROSITE" id="PS50893"/>
    </source>
</evidence>
<dbReference type="SUPFAM" id="SSF52540">
    <property type="entry name" value="P-loop containing nucleoside triphosphate hydrolases"/>
    <property type="match status" value="1"/>
</dbReference>
<organism evidence="7 8">
    <name type="scientific">Cupriavidus lacunae</name>
    <dbReference type="NCBI Taxonomy" id="2666307"/>
    <lineage>
        <taxon>Bacteria</taxon>
        <taxon>Pseudomonadati</taxon>
        <taxon>Pseudomonadota</taxon>
        <taxon>Betaproteobacteria</taxon>
        <taxon>Burkholderiales</taxon>
        <taxon>Burkholderiaceae</taxon>
        <taxon>Cupriavidus</taxon>
    </lineage>
</organism>
<dbReference type="CDD" id="cd03230">
    <property type="entry name" value="ABC_DR_subfamily_A"/>
    <property type="match status" value="1"/>
</dbReference>
<dbReference type="PROSITE" id="PS50893">
    <property type="entry name" value="ABC_TRANSPORTER_2"/>
    <property type="match status" value="1"/>
</dbReference>
<dbReference type="InterPro" id="IPR003593">
    <property type="entry name" value="AAA+_ATPase"/>
</dbReference>
<dbReference type="InterPro" id="IPR027417">
    <property type="entry name" value="P-loop_NTPase"/>
</dbReference>
<keyword evidence="1" id="KW-0813">Transport</keyword>
<keyword evidence="5 7" id="KW-0067">ATP-binding</keyword>
<dbReference type="Pfam" id="PF00005">
    <property type="entry name" value="ABC_tran"/>
    <property type="match status" value="1"/>
</dbReference>
<dbReference type="EMBL" id="QKWJ01000038">
    <property type="protein sequence ID" value="RDK07587.1"/>
    <property type="molecule type" value="Genomic_DNA"/>
</dbReference>
<evidence type="ECO:0000256" key="1">
    <source>
        <dbReference type="ARBA" id="ARBA00022448"/>
    </source>
</evidence>
<reference evidence="8" key="1">
    <citation type="submission" date="2018-06" db="EMBL/GenBank/DDBJ databases">
        <authorList>
            <person name="Feng T."/>
            <person name="Jeon C.O."/>
        </authorList>
    </citation>
    <scope>NUCLEOTIDE SEQUENCE [LARGE SCALE GENOMIC DNA]</scope>
    <source>
        <strain evidence="8">S23</strain>
    </source>
</reference>
<dbReference type="Proteomes" id="UP000255165">
    <property type="component" value="Unassembled WGS sequence"/>
</dbReference>
<sequence>MAYPCAHLHLPGDLWGRPATHQPAMEQPLVLIDATLATRNLGFQHRARQILRDVDIDALRGSIVGLLGSNGAGKTTLFDILCGLKSQTTGTIAREVPAERVAYLTQIVTIPDALKLGELAELVQGIAKCSGSALEELVGQLGPRERDKFTALYGRRAAGSSYGEKRWFVFLTLLSTDADIYILDEPTAGVDPEYAVYMWRSLETLREKGKSVLFSTHHVSEIGDNCDYFYFLKDGITHRFKDATEFIGLTGAGSLDEAFVRYVIGNLS</sequence>
<dbReference type="PANTHER" id="PTHR42711:SF17">
    <property type="entry name" value="ABC TRANSPORTER ATP-BINDING PROTEIN"/>
    <property type="match status" value="1"/>
</dbReference>
<dbReference type="AlphaFoldDB" id="A0A370NPQ0"/>
<accession>A0A370NPQ0</accession>
<keyword evidence="4" id="KW-0547">Nucleotide-binding</keyword>
<evidence type="ECO:0000256" key="5">
    <source>
        <dbReference type="ARBA" id="ARBA00022840"/>
    </source>
</evidence>